<dbReference type="EMBL" id="HACA01010664">
    <property type="protein sequence ID" value="CDW28025.1"/>
    <property type="molecule type" value="Transcribed_RNA"/>
</dbReference>
<proteinExistence type="predicted"/>
<accession>A0A0K2TQD9</accession>
<sequence>MVASSNSIERSLGSDRQRRIGIWEDVDTTLTINPVKSMKSKALNTIGWTMDLDWIWEGLLSTTTSTTTFNSKQSQPVQERPYIAVLVKIKRLSFATLLPSLPP</sequence>
<reference evidence="1" key="1">
    <citation type="submission" date="2014-05" db="EMBL/GenBank/DDBJ databases">
        <authorList>
            <person name="Chronopoulou M."/>
        </authorList>
    </citation>
    <scope>NUCLEOTIDE SEQUENCE</scope>
    <source>
        <tissue evidence="1">Whole organism</tissue>
    </source>
</reference>
<protein>
    <submittedName>
        <fullName evidence="1">Uncharacterized protein</fullName>
    </submittedName>
</protein>
<dbReference type="AlphaFoldDB" id="A0A0K2TQD9"/>
<organism evidence="1">
    <name type="scientific">Lepeophtheirus salmonis</name>
    <name type="common">Salmon louse</name>
    <name type="synonym">Caligus salmonis</name>
    <dbReference type="NCBI Taxonomy" id="72036"/>
    <lineage>
        <taxon>Eukaryota</taxon>
        <taxon>Metazoa</taxon>
        <taxon>Ecdysozoa</taxon>
        <taxon>Arthropoda</taxon>
        <taxon>Crustacea</taxon>
        <taxon>Multicrustacea</taxon>
        <taxon>Hexanauplia</taxon>
        <taxon>Copepoda</taxon>
        <taxon>Siphonostomatoida</taxon>
        <taxon>Caligidae</taxon>
        <taxon>Lepeophtheirus</taxon>
    </lineage>
</organism>
<evidence type="ECO:0000313" key="1">
    <source>
        <dbReference type="EMBL" id="CDW28025.1"/>
    </source>
</evidence>
<name>A0A0K2TQD9_LEPSM</name>